<dbReference type="EMBL" id="JAIZAY010000012">
    <property type="protein sequence ID" value="KAJ8032485.1"/>
    <property type="molecule type" value="Genomic_DNA"/>
</dbReference>
<gene>
    <name evidence="2" type="ORF">HOLleu_26023</name>
</gene>
<sequence length="251" mass="28134">MALGYFSFSFFFLIYCMSADGIQQTTITNLLQFNSQITVSRFAAPGDILAEEIRNRKEKDGACGNGTIHGLVLTSILSDSPKQVLNPYVTNYQTLKKIDRMEETNDGTIFMFKGDDVMTLNIQHDKECQRVESTPLRNDFVQLTTNNHLSTSYPKPFDWGCESLGLNVSFCETLQQNRCGLERAGSDICATKFMTLYQPCPATFSIMNMTGFFQNEVLPFVSASELPLVSFEAEWVNSTQSAGLVFPCFTD</sequence>
<keyword evidence="3" id="KW-1185">Reference proteome</keyword>
<feature type="chain" id="PRO_5040296336" evidence="1">
    <location>
        <begin position="20"/>
        <end position="251"/>
    </location>
</feature>
<evidence type="ECO:0000313" key="2">
    <source>
        <dbReference type="EMBL" id="KAJ8032485.1"/>
    </source>
</evidence>
<evidence type="ECO:0000313" key="3">
    <source>
        <dbReference type="Proteomes" id="UP001152320"/>
    </source>
</evidence>
<accession>A0A9Q1BTH5</accession>
<dbReference type="Proteomes" id="UP001152320">
    <property type="component" value="Chromosome 12"/>
</dbReference>
<dbReference type="AlphaFoldDB" id="A0A9Q1BTH5"/>
<feature type="signal peptide" evidence="1">
    <location>
        <begin position="1"/>
        <end position="19"/>
    </location>
</feature>
<keyword evidence="1" id="KW-0732">Signal</keyword>
<organism evidence="2 3">
    <name type="scientific">Holothuria leucospilota</name>
    <name type="common">Black long sea cucumber</name>
    <name type="synonym">Mertensiothuria leucospilota</name>
    <dbReference type="NCBI Taxonomy" id="206669"/>
    <lineage>
        <taxon>Eukaryota</taxon>
        <taxon>Metazoa</taxon>
        <taxon>Echinodermata</taxon>
        <taxon>Eleutherozoa</taxon>
        <taxon>Echinozoa</taxon>
        <taxon>Holothuroidea</taxon>
        <taxon>Aspidochirotacea</taxon>
        <taxon>Aspidochirotida</taxon>
        <taxon>Holothuriidae</taxon>
        <taxon>Holothuria</taxon>
    </lineage>
</organism>
<reference evidence="2" key="1">
    <citation type="submission" date="2021-10" db="EMBL/GenBank/DDBJ databases">
        <title>Tropical sea cucumber genome reveals ecological adaptation and Cuvierian tubules defense mechanism.</title>
        <authorList>
            <person name="Chen T."/>
        </authorList>
    </citation>
    <scope>NUCLEOTIDE SEQUENCE</scope>
    <source>
        <strain evidence="2">Nanhai2018</strain>
        <tissue evidence="2">Muscle</tissue>
    </source>
</reference>
<name>A0A9Q1BTH5_HOLLE</name>
<proteinExistence type="predicted"/>
<protein>
    <submittedName>
        <fullName evidence="2">Uncharacterized protein</fullName>
    </submittedName>
</protein>
<evidence type="ECO:0000256" key="1">
    <source>
        <dbReference type="SAM" id="SignalP"/>
    </source>
</evidence>
<comment type="caution">
    <text evidence="2">The sequence shown here is derived from an EMBL/GenBank/DDBJ whole genome shotgun (WGS) entry which is preliminary data.</text>
</comment>